<dbReference type="GO" id="GO:0008254">
    <property type="term" value="F:3'-nucleotidase activity"/>
    <property type="evidence" value="ECO:0007669"/>
    <property type="project" value="TreeGrafter"/>
</dbReference>
<gene>
    <name evidence="9" type="ORF">GA0111570_102463</name>
</gene>
<evidence type="ECO:0000256" key="2">
    <source>
        <dbReference type="ARBA" id="ARBA00011062"/>
    </source>
</evidence>
<reference evidence="9 10" key="1">
    <citation type="submission" date="2016-06" db="EMBL/GenBank/DDBJ databases">
        <authorList>
            <person name="Olsen C.W."/>
            <person name="Carey S."/>
            <person name="Hinshaw L."/>
            <person name="Karasin A.I."/>
        </authorList>
    </citation>
    <scope>NUCLEOTIDE SEQUENCE [LARGE SCALE GENOMIC DNA]</scope>
    <source>
        <strain evidence="9 10">LZ-22</strain>
    </source>
</reference>
<dbReference type="Pfam" id="PF01975">
    <property type="entry name" value="SurE"/>
    <property type="match status" value="1"/>
</dbReference>
<evidence type="ECO:0000256" key="7">
    <source>
        <dbReference type="ARBA" id="ARBA00022801"/>
    </source>
</evidence>
<dbReference type="GO" id="GO:0000166">
    <property type="term" value="F:nucleotide binding"/>
    <property type="evidence" value="ECO:0007669"/>
    <property type="project" value="UniProtKB-KW"/>
</dbReference>
<dbReference type="EC" id="3.1.3.5" evidence="3"/>
<comment type="catalytic activity">
    <reaction evidence="1">
        <text>a ribonucleoside 5'-phosphate + H2O = a ribonucleoside + phosphate</text>
        <dbReference type="Rhea" id="RHEA:12484"/>
        <dbReference type="ChEBI" id="CHEBI:15377"/>
        <dbReference type="ChEBI" id="CHEBI:18254"/>
        <dbReference type="ChEBI" id="CHEBI:43474"/>
        <dbReference type="ChEBI" id="CHEBI:58043"/>
        <dbReference type="EC" id="3.1.3.5"/>
    </reaction>
</comment>
<dbReference type="EMBL" id="FMYF01000002">
    <property type="protein sequence ID" value="SDB80672.1"/>
    <property type="molecule type" value="Genomic_DNA"/>
</dbReference>
<evidence type="ECO:0000256" key="4">
    <source>
        <dbReference type="ARBA" id="ARBA00022490"/>
    </source>
</evidence>
<dbReference type="InterPro" id="IPR036523">
    <property type="entry name" value="SurE-like_sf"/>
</dbReference>
<name>A0A1G6GF83_9ACTN</name>
<dbReference type="OrthoDB" id="9780815at2"/>
<evidence type="ECO:0000256" key="3">
    <source>
        <dbReference type="ARBA" id="ARBA00012643"/>
    </source>
</evidence>
<dbReference type="InterPro" id="IPR002828">
    <property type="entry name" value="SurE-like_Pase/nucleotidase"/>
</dbReference>
<dbReference type="SUPFAM" id="SSF64167">
    <property type="entry name" value="SurE-like"/>
    <property type="match status" value="1"/>
</dbReference>
<dbReference type="Gene3D" id="3.40.1210.10">
    <property type="entry name" value="Survival protein SurE-like phosphatase/nucleotidase"/>
    <property type="match status" value="1"/>
</dbReference>
<keyword evidence="7" id="KW-0378">Hydrolase</keyword>
<evidence type="ECO:0000256" key="5">
    <source>
        <dbReference type="ARBA" id="ARBA00022723"/>
    </source>
</evidence>
<evidence type="ECO:0000256" key="6">
    <source>
        <dbReference type="ARBA" id="ARBA00022741"/>
    </source>
</evidence>
<dbReference type="GO" id="GO:0004309">
    <property type="term" value="F:exopolyphosphatase activity"/>
    <property type="evidence" value="ECO:0007669"/>
    <property type="project" value="TreeGrafter"/>
</dbReference>
<accession>A0A1G6GF83</accession>
<dbReference type="STRING" id="1577474.GA0111570_102463"/>
<dbReference type="InterPro" id="IPR030048">
    <property type="entry name" value="SurE"/>
</dbReference>
<evidence type="ECO:0000256" key="1">
    <source>
        <dbReference type="ARBA" id="ARBA00000815"/>
    </source>
</evidence>
<evidence type="ECO:0000313" key="9">
    <source>
        <dbReference type="EMBL" id="SDB80672.1"/>
    </source>
</evidence>
<dbReference type="PANTHER" id="PTHR30457">
    <property type="entry name" value="5'-NUCLEOTIDASE SURE"/>
    <property type="match status" value="1"/>
</dbReference>
<dbReference type="GO" id="GO:0046872">
    <property type="term" value="F:metal ion binding"/>
    <property type="evidence" value="ECO:0007669"/>
    <property type="project" value="UniProtKB-KW"/>
</dbReference>
<organism evidence="9 10">
    <name type="scientific">Raineyella antarctica</name>
    <dbReference type="NCBI Taxonomy" id="1577474"/>
    <lineage>
        <taxon>Bacteria</taxon>
        <taxon>Bacillati</taxon>
        <taxon>Actinomycetota</taxon>
        <taxon>Actinomycetes</taxon>
        <taxon>Propionibacteriales</taxon>
        <taxon>Propionibacteriaceae</taxon>
        <taxon>Raineyella</taxon>
    </lineage>
</organism>
<keyword evidence="5" id="KW-0479">Metal-binding</keyword>
<dbReference type="RefSeq" id="WP_092607035.1">
    <property type="nucleotide sequence ID" value="NZ_FMYF01000002.1"/>
</dbReference>
<sequence length="279" mass="30081">MQILITNDDGIDSPGLAAMARAAIRRGHQVLVVAPDRPSSGASASIGMRTHNGRPIVQEEHPDGMPKGVRSLVVEATPAQIVYLAAQGEFGPGPGPAMVLSGINAGANTGRAILHSGTIGVALTASVLGIRTMAVSVNGTDPVHWDTAEDVAVRMMEWAEFQPSDGRILNVNIPDVPLYRLRGLREAPLAMFGALQAADIDFPDDPVSAVRRVPVEFEPEFARLEPGTDHYLLERDWVTATMLRGMVDDFSGVHLPPLEQVFPIHSRLHAVHRRPPWSE</sequence>
<keyword evidence="6" id="KW-0547">Nucleotide-binding</keyword>
<evidence type="ECO:0000313" key="10">
    <source>
        <dbReference type="Proteomes" id="UP000199086"/>
    </source>
</evidence>
<keyword evidence="4" id="KW-0963">Cytoplasm</keyword>
<feature type="domain" description="Survival protein SurE-like phosphatase/nucleotidase" evidence="8">
    <location>
        <begin position="3"/>
        <end position="185"/>
    </location>
</feature>
<evidence type="ECO:0000259" key="8">
    <source>
        <dbReference type="Pfam" id="PF01975"/>
    </source>
</evidence>
<dbReference type="AlphaFoldDB" id="A0A1G6GF83"/>
<proteinExistence type="inferred from homology"/>
<dbReference type="GO" id="GO:0008253">
    <property type="term" value="F:5'-nucleotidase activity"/>
    <property type="evidence" value="ECO:0007669"/>
    <property type="project" value="UniProtKB-EC"/>
</dbReference>
<dbReference type="PANTHER" id="PTHR30457:SF12">
    <property type="entry name" value="5'_3'-NUCLEOTIDASE SURE"/>
    <property type="match status" value="1"/>
</dbReference>
<dbReference type="Proteomes" id="UP000199086">
    <property type="component" value="Unassembled WGS sequence"/>
</dbReference>
<protein>
    <recommendedName>
        <fullName evidence="3">5'-nucleotidase</fullName>
        <ecNumber evidence="3">3.1.3.5</ecNumber>
    </recommendedName>
</protein>
<keyword evidence="10" id="KW-1185">Reference proteome</keyword>
<comment type="similarity">
    <text evidence="2">Belongs to the SurE nucleotidase family.</text>
</comment>